<comment type="similarity">
    <text evidence="2">Belongs to the SLC13A/DASS transporter (TC 2.A.47) family. DIT1 subfamily.</text>
</comment>
<dbReference type="GO" id="GO:0008514">
    <property type="term" value="F:organic anion transmembrane transporter activity"/>
    <property type="evidence" value="ECO:0007669"/>
    <property type="project" value="UniProtKB-ARBA"/>
</dbReference>
<keyword evidence="4 6" id="KW-1133">Transmembrane helix</keyword>
<dbReference type="Proteomes" id="UP000263993">
    <property type="component" value="Unassembled WGS sequence"/>
</dbReference>
<sequence>MSTESAQQVSVAPAASGVKTSGNWFIANWGLIAAVLAMIAVLLLPTPAGLPVAGHRMLAILLFAVIVWMTEAIDYAVSAIVIAALMAFLLGLAPSVANPKVLLGTSGALTMAFSGFTSTGLVLVAAALFLAAAMTQTGLDKRIALNILSRVGTETRNVVIGTILVGIVIAFMVPSTTARVACLVPITLGMIAAFGVSRTSTFAAMLMIVTVQTASIWNVGIKTAAAQNMIAIGFIEKAFNQTITWLEWLIAAAPFGIAMSIALYFVMTFMMKPEVASVPGGAEGIKKSLAELGPMKASEKKLLAISLTLIAFWATEGVLHKFDTSTTTITAVALMFMPGIGIMTWKEAQPKIPWGTVILFGIGISLGTALLQTKAATWLADIVVLEFGLKNATALFILGTMSLFLVVIHLGFASATALASAMIPIIIAVLKSVATPGINVIGMTMLLQFVVSFGFILVVNAPQNMVAYGTDTFSARDFVRTGLVLTVIALALVMLLGATYWRWLGYA</sequence>
<feature type="transmembrane region" description="Helical" evidence="6">
    <location>
        <begin position="50"/>
        <end position="68"/>
    </location>
</feature>
<feature type="transmembrane region" description="Helical" evidence="6">
    <location>
        <begin position="203"/>
        <end position="225"/>
    </location>
</feature>
<evidence type="ECO:0000256" key="3">
    <source>
        <dbReference type="ARBA" id="ARBA00022692"/>
    </source>
</evidence>
<feature type="transmembrane region" description="Helical" evidence="6">
    <location>
        <begin position="75"/>
        <end position="97"/>
    </location>
</feature>
<evidence type="ECO:0000256" key="2">
    <source>
        <dbReference type="ARBA" id="ARBA00007349"/>
    </source>
</evidence>
<evidence type="ECO:0000256" key="5">
    <source>
        <dbReference type="ARBA" id="ARBA00023136"/>
    </source>
</evidence>
<evidence type="ECO:0000256" key="4">
    <source>
        <dbReference type="ARBA" id="ARBA00022989"/>
    </source>
</evidence>
<dbReference type="Pfam" id="PF00939">
    <property type="entry name" value="Na_sulph_symp"/>
    <property type="match status" value="1"/>
</dbReference>
<evidence type="ECO:0000313" key="8">
    <source>
        <dbReference type="Proteomes" id="UP000263993"/>
    </source>
</evidence>
<name>A0A371B9U9_9BRAD</name>
<protein>
    <recommendedName>
        <fullName evidence="9">Anion transporter</fullName>
    </recommendedName>
</protein>
<feature type="transmembrane region" description="Helical" evidence="6">
    <location>
        <begin position="155"/>
        <end position="172"/>
    </location>
</feature>
<organism evidence="7 8">
    <name type="scientific">Undibacter mobilis</name>
    <dbReference type="NCBI Taxonomy" id="2292256"/>
    <lineage>
        <taxon>Bacteria</taxon>
        <taxon>Pseudomonadati</taxon>
        <taxon>Pseudomonadota</taxon>
        <taxon>Alphaproteobacteria</taxon>
        <taxon>Hyphomicrobiales</taxon>
        <taxon>Nitrobacteraceae</taxon>
        <taxon>Undibacter</taxon>
    </lineage>
</organism>
<dbReference type="EMBL" id="QRGO01000001">
    <property type="protein sequence ID" value="RDV04358.1"/>
    <property type="molecule type" value="Genomic_DNA"/>
</dbReference>
<dbReference type="AlphaFoldDB" id="A0A371B9U9"/>
<keyword evidence="3 6" id="KW-0812">Transmembrane</keyword>
<keyword evidence="5 6" id="KW-0472">Membrane</keyword>
<feature type="transmembrane region" description="Helical" evidence="6">
    <location>
        <begin position="440"/>
        <end position="461"/>
    </location>
</feature>
<comment type="caution">
    <text evidence="7">The sequence shown here is derived from an EMBL/GenBank/DDBJ whole genome shotgun (WGS) entry which is preliminary data.</text>
</comment>
<keyword evidence="8" id="KW-1185">Reference proteome</keyword>
<dbReference type="GO" id="GO:1905039">
    <property type="term" value="P:carboxylic acid transmembrane transport"/>
    <property type="evidence" value="ECO:0007669"/>
    <property type="project" value="UniProtKB-ARBA"/>
</dbReference>
<evidence type="ECO:0000313" key="7">
    <source>
        <dbReference type="EMBL" id="RDV04358.1"/>
    </source>
</evidence>
<dbReference type="RefSeq" id="WP_115516384.1">
    <property type="nucleotide sequence ID" value="NZ_QRGO01000001.1"/>
</dbReference>
<feature type="transmembrane region" description="Helical" evidence="6">
    <location>
        <begin position="109"/>
        <end position="134"/>
    </location>
</feature>
<dbReference type="PANTHER" id="PTHR10283:SF82">
    <property type="entry name" value="SOLUTE CARRIER FAMILY 13 MEMBER 2"/>
    <property type="match status" value="1"/>
</dbReference>
<feature type="transmembrane region" description="Helical" evidence="6">
    <location>
        <begin position="24"/>
        <end position="44"/>
    </location>
</feature>
<feature type="transmembrane region" description="Helical" evidence="6">
    <location>
        <begin position="482"/>
        <end position="503"/>
    </location>
</feature>
<evidence type="ECO:0000256" key="1">
    <source>
        <dbReference type="ARBA" id="ARBA00004141"/>
    </source>
</evidence>
<dbReference type="NCBIfam" id="TIGR00785">
    <property type="entry name" value="dass"/>
    <property type="match status" value="1"/>
</dbReference>
<gene>
    <name evidence="7" type="ORF">DXH78_07075</name>
</gene>
<dbReference type="InterPro" id="IPR030676">
    <property type="entry name" value="CitT-rel"/>
</dbReference>
<dbReference type="OrthoDB" id="5460483at2"/>
<comment type="subcellular location">
    <subcellularLocation>
        <location evidence="1">Membrane</location>
        <topology evidence="1">Multi-pass membrane protein</topology>
    </subcellularLocation>
</comment>
<dbReference type="PIRSF" id="PIRSF002457">
    <property type="entry name" value="DASS"/>
    <property type="match status" value="1"/>
</dbReference>
<accession>A0A371B9U9</accession>
<evidence type="ECO:0000256" key="6">
    <source>
        <dbReference type="SAM" id="Phobius"/>
    </source>
</evidence>
<proteinExistence type="inferred from homology"/>
<dbReference type="PANTHER" id="PTHR10283">
    <property type="entry name" value="SOLUTE CARRIER FAMILY 13 MEMBER"/>
    <property type="match status" value="1"/>
</dbReference>
<dbReference type="InterPro" id="IPR001898">
    <property type="entry name" value="SLC13A/DASS"/>
</dbReference>
<evidence type="ECO:0008006" key="9">
    <source>
        <dbReference type="Google" id="ProtNLM"/>
    </source>
</evidence>
<feature type="transmembrane region" description="Helical" evidence="6">
    <location>
        <begin position="245"/>
        <end position="266"/>
    </location>
</feature>
<reference evidence="8" key="1">
    <citation type="submission" date="2018-08" db="EMBL/GenBank/DDBJ databases">
        <authorList>
            <person name="Kim S.-J."/>
            <person name="Jung G.-Y."/>
        </authorList>
    </citation>
    <scope>NUCLEOTIDE SEQUENCE [LARGE SCALE GENOMIC DNA]</scope>
    <source>
        <strain evidence="8">GY_H</strain>
    </source>
</reference>
<feature type="transmembrane region" description="Helical" evidence="6">
    <location>
        <begin position="325"/>
        <end position="345"/>
    </location>
</feature>
<feature type="transmembrane region" description="Helical" evidence="6">
    <location>
        <begin position="352"/>
        <end position="372"/>
    </location>
</feature>
<dbReference type="GO" id="GO:0005886">
    <property type="term" value="C:plasma membrane"/>
    <property type="evidence" value="ECO:0007669"/>
    <property type="project" value="TreeGrafter"/>
</dbReference>